<name>A0A0D2MU89_9CHLO</name>
<dbReference type="KEGG" id="mng:MNEG_9970"/>
<evidence type="ECO:0000313" key="3">
    <source>
        <dbReference type="EMBL" id="KIY97995.1"/>
    </source>
</evidence>
<evidence type="ECO:0000256" key="1">
    <source>
        <dbReference type="SAM" id="MobiDB-lite"/>
    </source>
</evidence>
<evidence type="ECO:0000256" key="2">
    <source>
        <dbReference type="SAM" id="Phobius"/>
    </source>
</evidence>
<dbReference type="RefSeq" id="XP_013897015.1">
    <property type="nucleotide sequence ID" value="XM_014041561.1"/>
</dbReference>
<dbReference type="GeneID" id="25742845"/>
<feature type="transmembrane region" description="Helical" evidence="2">
    <location>
        <begin position="94"/>
        <end position="119"/>
    </location>
</feature>
<feature type="compositionally biased region" description="Low complexity" evidence="1">
    <location>
        <begin position="125"/>
        <end position="135"/>
    </location>
</feature>
<proteinExistence type="predicted"/>
<feature type="transmembrane region" description="Helical" evidence="2">
    <location>
        <begin position="60"/>
        <end position="88"/>
    </location>
</feature>
<keyword evidence="2" id="KW-0472">Membrane</keyword>
<keyword evidence="2" id="KW-1133">Transmembrane helix</keyword>
<sequence length="185" mass="19804">MRIQQREVEVPESDVWKFALPAAAFLGIAAFMGPLVITAAFGALAVGATVATAGFAMTAMLFPFLMFAGLGVALTFGSFAVGTAMFVLPNLLAAFALLAVGGGLLLGWGGISTLMGLAAQTTAGQQQQQQQRQQRSASEDWLDAAEAAEREAKAEAARAAREADRELRAFDELLRRREREEQWRP</sequence>
<evidence type="ECO:0000313" key="4">
    <source>
        <dbReference type="Proteomes" id="UP000054498"/>
    </source>
</evidence>
<keyword evidence="4" id="KW-1185">Reference proteome</keyword>
<organism evidence="3 4">
    <name type="scientific">Monoraphidium neglectum</name>
    <dbReference type="NCBI Taxonomy" id="145388"/>
    <lineage>
        <taxon>Eukaryota</taxon>
        <taxon>Viridiplantae</taxon>
        <taxon>Chlorophyta</taxon>
        <taxon>core chlorophytes</taxon>
        <taxon>Chlorophyceae</taxon>
        <taxon>CS clade</taxon>
        <taxon>Sphaeropleales</taxon>
        <taxon>Selenastraceae</taxon>
        <taxon>Monoraphidium</taxon>
    </lineage>
</organism>
<feature type="region of interest" description="Disordered" evidence="1">
    <location>
        <begin position="125"/>
        <end position="144"/>
    </location>
</feature>
<reference evidence="3 4" key="1">
    <citation type="journal article" date="2013" name="BMC Genomics">
        <title>Reconstruction of the lipid metabolism for the microalga Monoraphidium neglectum from its genome sequence reveals characteristics suitable for biofuel production.</title>
        <authorList>
            <person name="Bogen C."/>
            <person name="Al-Dilaimi A."/>
            <person name="Albersmeier A."/>
            <person name="Wichmann J."/>
            <person name="Grundmann M."/>
            <person name="Rupp O."/>
            <person name="Lauersen K.J."/>
            <person name="Blifernez-Klassen O."/>
            <person name="Kalinowski J."/>
            <person name="Goesmann A."/>
            <person name="Mussgnug J.H."/>
            <person name="Kruse O."/>
        </authorList>
    </citation>
    <scope>NUCLEOTIDE SEQUENCE [LARGE SCALE GENOMIC DNA]</scope>
    <source>
        <strain evidence="3 4">SAG 48.87</strain>
    </source>
</reference>
<accession>A0A0D2MU89</accession>
<feature type="transmembrane region" description="Helical" evidence="2">
    <location>
        <begin position="20"/>
        <end position="48"/>
    </location>
</feature>
<protein>
    <submittedName>
        <fullName evidence="3">Uncharacterized protein</fullName>
    </submittedName>
</protein>
<dbReference type="AlphaFoldDB" id="A0A0D2MU89"/>
<dbReference type="Proteomes" id="UP000054498">
    <property type="component" value="Unassembled WGS sequence"/>
</dbReference>
<dbReference type="EMBL" id="KK102349">
    <property type="protein sequence ID" value="KIY97995.1"/>
    <property type="molecule type" value="Genomic_DNA"/>
</dbReference>
<keyword evidence="2" id="KW-0812">Transmembrane</keyword>
<gene>
    <name evidence="3" type="ORF">MNEG_9970</name>
</gene>